<keyword evidence="3" id="KW-1185">Reference proteome</keyword>
<feature type="compositionally biased region" description="Basic and acidic residues" evidence="1">
    <location>
        <begin position="887"/>
        <end position="898"/>
    </location>
</feature>
<feature type="compositionally biased region" description="Basic and acidic residues" evidence="1">
    <location>
        <begin position="1047"/>
        <end position="1074"/>
    </location>
</feature>
<feature type="compositionally biased region" description="Polar residues" evidence="1">
    <location>
        <begin position="664"/>
        <end position="682"/>
    </location>
</feature>
<dbReference type="EMBL" id="JAINUG010000048">
    <property type="protein sequence ID" value="KAJ8405351.1"/>
    <property type="molecule type" value="Genomic_DNA"/>
</dbReference>
<feature type="region of interest" description="Disordered" evidence="1">
    <location>
        <begin position="1159"/>
        <end position="1210"/>
    </location>
</feature>
<dbReference type="Proteomes" id="UP001221898">
    <property type="component" value="Unassembled WGS sequence"/>
</dbReference>
<dbReference type="CDD" id="cd22265">
    <property type="entry name" value="UDM1_RNF168"/>
    <property type="match status" value="1"/>
</dbReference>
<gene>
    <name evidence="2" type="ORF">AAFF_G00318240</name>
</gene>
<feature type="region of interest" description="Disordered" evidence="1">
    <location>
        <begin position="867"/>
        <end position="974"/>
    </location>
</feature>
<organism evidence="2 3">
    <name type="scientific">Aldrovandia affinis</name>
    <dbReference type="NCBI Taxonomy" id="143900"/>
    <lineage>
        <taxon>Eukaryota</taxon>
        <taxon>Metazoa</taxon>
        <taxon>Chordata</taxon>
        <taxon>Craniata</taxon>
        <taxon>Vertebrata</taxon>
        <taxon>Euteleostomi</taxon>
        <taxon>Actinopterygii</taxon>
        <taxon>Neopterygii</taxon>
        <taxon>Teleostei</taxon>
        <taxon>Notacanthiformes</taxon>
        <taxon>Halosauridae</taxon>
        <taxon>Aldrovandia</taxon>
    </lineage>
</organism>
<feature type="region of interest" description="Disordered" evidence="1">
    <location>
        <begin position="600"/>
        <end position="650"/>
    </location>
</feature>
<feature type="region of interest" description="Disordered" evidence="1">
    <location>
        <begin position="425"/>
        <end position="450"/>
    </location>
</feature>
<evidence type="ECO:0000313" key="2">
    <source>
        <dbReference type="EMBL" id="KAJ8405351.1"/>
    </source>
</evidence>
<dbReference type="Pfam" id="PF15709">
    <property type="entry name" value="DUF4670"/>
    <property type="match status" value="1"/>
</dbReference>
<reference evidence="2" key="1">
    <citation type="journal article" date="2023" name="Science">
        <title>Genome structures resolve the early diversification of teleost fishes.</title>
        <authorList>
            <person name="Parey E."/>
            <person name="Louis A."/>
            <person name="Montfort J."/>
            <person name="Bouchez O."/>
            <person name="Roques C."/>
            <person name="Iampietro C."/>
            <person name="Lluch J."/>
            <person name="Castinel A."/>
            <person name="Donnadieu C."/>
            <person name="Desvignes T."/>
            <person name="Floi Bucao C."/>
            <person name="Jouanno E."/>
            <person name="Wen M."/>
            <person name="Mejri S."/>
            <person name="Dirks R."/>
            <person name="Jansen H."/>
            <person name="Henkel C."/>
            <person name="Chen W.J."/>
            <person name="Zahm M."/>
            <person name="Cabau C."/>
            <person name="Klopp C."/>
            <person name="Thompson A.W."/>
            <person name="Robinson-Rechavi M."/>
            <person name="Braasch I."/>
            <person name="Lecointre G."/>
            <person name="Bobe J."/>
            <person name="Postlethwait J.H."/>
            <person name="Berthelot C."/>
            <person name="Roest Crollius H."/>
            <person name="Guiguen Y."/>
        </authorList>
    </citation>
    <scope>NUCLEOTIDE SEQUENCE</scope>
    <source>
        <strain evidence="2">NC1722</strain>
    </source>
</reference>
<evidence type="ECO:0000256" key="1">
    <source>
        <dbReference type="SAM" id="MobiDB-lite"/>
    </source>
</evidence>
<evidence type="ECO:0000313" key="3">
    <source>
        <dbReference type="Proteomes" id="UP001221898"/>
    </source>
</evidence>
<feature type="compositionally biased region" description="Basic and acidic residues" evidence="1">
    <location>
        <begin position="281"/>
        <end position="290"/>
    </location>
</feature>
<protein>
    <submittedName>
        <fullName evidence="2">Uncharacterized protein</fullName>
    </submittedName>
</protein>
<feature type="region of interest" description="Disordered" evidence="1">
    <location>
        <begin position="1102"/>
        <end position="1133"/>
    </location>
</feature>
<accession>A0AAD7SPG4</accession>
<feature type="compositionally biased region" description="Polar residues" evidence="1">
    <location>
        <begin position="810"/>
        <end position="821"/>
    </location>
</feature>
<feature type="compositionally biased region" description="Polar residues" evidence="1">
    <location>
        <begin position="899"/>
        <end position="910"/>
    </location>
</feature>
<feature type="compositionally biased region" description="Basic and acidic residues" evidence="1">
    <location>
        <begin position="627"/>
        <end position="640"/>
    </location>
</feature>
<dbReference type="PANTHER" id="PTHR21937:SF5">
    <property type="entry name" value="GENE 973-RELATED"/>
    <property type="match status" value="1"/>
</dbReference>
<feature type="region of interest" description="Disordered" evidence="1">
    <location>
        <begin position="1036"/>
        <end position="1074"/>
    </location>
</feature>
<comment type="caution">
    <text evidence="2">The sequence shown here is derived from an EMBL/GenBank/DDBJ whole genome shotgun (WGS) entry which is preliminary data.</text>
</comment>
<dbReference type="InterPro" id="IPR031440">
    <property type="entry name" value="DUF4670"/>
</dbReference>
<dbReference type="AlphaFoldDB" id="A0AAD7SPG4"/>
<feature type="compositionally biased region" description="Basic and acidic residues" evidence="1">
    <location>
        <begin position="778"/>
        <end position="809"/>
    </location>
</feature>
<feature type="compositionally biased region" description="Polar residues" evidence="1">
    <location>
        <begin position="751"/>
        <end position="773"/>
    </location>
</feature>
<feature type="compositionally biased region" description="Basic and acidic residues" evidence="1">
    <location>
        <begin position="1159"/>
        <end position="1180"/>
    </location>
</feature>
<proteinExistence type="predicted"/>
<feature type="region of interest" description="Disordered" evidence="1">
    <location>
        <begin position="263"/>
        <end position="290"/>
    </location>
</feature>
<name>A0AAD7SPG4_9TELE</name>
<dbReference type="PANTHER" id="PTHR21937">
    <property type="entry name" value="CCDC66 DOMAIN-CONTAINING PROTEIN"/>
    <property type="match status" value="1"/>
</dbReference>
<feature type="compositionally biased region" description="Basic residues" evidence="1">
    <location>
        <begin position="839"/>
        <end position="849"/>
    </location>
</feature>
<feature type="compositionally biased region" description="Polar residues" evidence="1">
    <location>
        <begin position="922"/>
        <end position="939"/>
    </location>
</feature>
<sequence>MKDLSLSLLSRGCGQVVRTRMNNQDGRIEVCFEPEDYFNWKSQQPVLRLSDSGRIGCRVEPAPPKTYSTRRGPLVLYSADLALPCKPDAVNRNRQGSQHSLQEVELQLHKLRDLTGAILAYDKKQPQDDCGVVDTHPFLPHSSCAPLVPSMTHLSRTWHPQATPCDPPPGVLHDHSRDLPVTPRPTPCNLGDEAGVPHPRPYMEPQYPLPPIPERVAKNWGKRDTYFTLEDNQRIPQTRDLEDQNKTKKLWIVVETPRMQMSPIPETERAEWGSNPGTSGDRQEGPVLHPRDRLIGCPGYQDADGKSSVTGAVEVGQGPCPLKKAFVDSSWGCSRLSHVTYYGGHLSGARLGTTCVLDRKGGAARDPPVHLPPVPSGPLLKPRPLVWSDPERGAVKSGISVGLEKQGVPVRLPPLCDSNVSIGAPAHGPPQSAGAHRCPHSPGGPAHRDSQREMHRKMLLPLLGHGQSEKIDMLGTYEDSPFLGVLPPMGGRKGPGKQSSMAFFGQDSFDTHDICDPHNLQTGAVRGSLPVELREWQNGNAVGTLIMGPDGQIIQLSLWGPPVDTEDQQLLDDIPGERGLKASDVMQEQPWTFLLQTDTGSMASDSVGPQAHMSPSPPSKQCGLQHGGEKKLPDGQHGTEESQSSCSVYEEQVREMVPAAATPLHTTGQQGENARIEGTQSLRPGLQKSPKGLLPREEAPSIDTPEPALPTGEGKTTDVLLSGEQYPKTTDRVLSGEPTGENNAIVPDATQPPQQNRTRWRGQSNQEQVQTGVAVNYKEAHRNKAEQQEENDTRNRNKEAEEAQPHEETLTQGTDASTLSKSKAKGWKEKPQNISSLQARKKRKGKHRAGFVFGKVQDTVLERAAEERVDRAAGVTKKLDGVIPDAVVKDKEQGKEHGASSTTLRGSMNDSDLPGTKLYIPSSHSNRGQGSDRPSSSDLLTEAACHDPPYISAASRTKGQSPTSSITKSQSPATSIIKSLSPAASMIMSKSCAASITESQLSFKATTREAPHVHLVNLDISSNTDGNSVDGVAHREQQGAAGLTGRAEQRRMEVERKRAERDEQRKRQQEKEERAERLRLELQEEQQQRAAELRLKRLLEQEEKQQQEEQEKERIRKEEAEREKERRREVEKRRQLERFLKMRQEEEDRKAEELERLRVEEEERREEERKRLQDMEENEKQSYLLRCHKEEEQRRSEAEERKRREEEAELTRHEAMLQLARQRVALEQKLQFRCGLEEEAESLGLTQSISRPWVYSYFSLLKLLGLQGPPHSPGGPDQ</sequence>
<feature type="compositionally biased region" description="Basic and acidic residues" evidence="1">
    <location>
        <begin position="1187"/>
        <end position="1210"/>
    </location>
</feature>
<feature type="compositionally biased region" description="Polar residues" evidence="1">
    <location>
        <begin position="954"/>
        <end position="974"/>
    </location>
</feature>
<feature type="region of interest" description="Disordered" evidence="1">
    <location>
        <begin position="662"/>
        <end position="852"/>
    </location>
</feature>